<name>A0A940DSZ0_9BACT</name>
<sequence length="1194" mass="130133">MKVLYRHILLAMSLTAILQGCTDIYDETGNPDMEIALGSRLTSSSVSSKTAISTDYTGDPLAISYVRWDEGGDVFPAGTAVGNASMSGIPDARNGWVRDISCESPEYYRDRTSEVGFVGIYPSRDSWSGGISGGSLSGRTLSYTIDGETDVMVSGFAKGNYSTKVAPLTFRHALCQFRVYAYAVNADIREEWGELTGVTFRNLPDAVDVMLPASVDEEPSFSYSGGPDQNGLTRTFDGGLVMPVEVPVPGTDAPCAVLLAGVPYGTSGDADNSLLGISVQTSNSSGENSVSIARNFRAGYTYNIFLRFSSVGIIDADVSVGEWEYGGEYEVEETFTLYSDLSRYGNANCYIVSSGNMGYSFDATVKGNGVNTLTSRTGETIQLPDLSTALSPAPADVRILKSDALMKLNESTGNFEPVPVEDRTETPVIDKSSLTLSGGRVLFKVPGMDDKSDYRLTVKGNVLLGVYASETDDTPLWTWHIWVTDPPQNQGYLNGYVALDRNLGAVSSDPADFSAGESFCTGLYYQWGRKDPMMIRGGELVNEVSGTPVQVAEAHRTPTVYYYDASGGNDWTTEDDGVKDHLWGYISAWDDIGKTMYDPCPPGYRVSGNPIWQDQSEAVGAEELSDRKGYYFTIGGTTRIYYPASKSIVGGEVRESDSSVEEPSGSGHAYVYQLSATPYEEEMHDVSPEGSDALAYHFRYNIGVAGAMSNPNADYNAMVPDFTNTGEKYSTQRSSAYPVRCVFEDSAPVVNDLSASQTANCYVVQKTGFYSFRADVCGNGTTSVTVFTDSGGTEVFDIDGGVGASVGDLDHVDILWWQGDISEGSAFRSFAEAGPSSGDIAEACPITMMDGGKPDIDGNVMFYTRIDGEDDYGNVGLAAYNAVGDILWTWHIWLQPSVKVQTVGSYSMIDRNLGATYAPENESGDLTNGNVGATYGFYYQWGRKDPFFGNGTVWFEKENGQWTRRSGIKGTSGASTIDSSREYPLTFYTSSEGNRPWQTTMDTNGGNGPVNHLWGYTGSTAEGLAFVKTMWDPCPPGYRVMQYDVFMTARICYTEENNENPNGFRMDDYKNTEAYYPYGLMISPGDKSGGENVIEGEWWNPEIVYSPGEMVLDGNIWLPNTGYADSSDGGFHDMGNDGYLSTSTPMGGRTCREIWWEKDAVYTGFIRRDYFYGISQRNSSAYTANGRPVRCQME</sequence>
<dbReference type="Proteomes" id="UP000725002">
    <property type="component" value="Unassembled WGS sequence"/>
</dbReference>
<dbReference type="EMBL" id="JADILV010000068">
    <property type="protein sequence ID" value="MBO8484318.1"/>
    <property type="molecule type" value="Genomic_DNA"/>
</dbReference>
<reference evidence="1" key="2">
    <citation type="journal article" date="2021" name="PeerJ">
        <title>Extensive microbial diversity within the chicken gut microbiome revealed by metagenomics and culture.</title>
        <authorList>
            <person name="Gilroy R."/>
            <person name="Ravi A."/>
            <person name="Getino M."/>
            <person name="Pursley I."/>
            <person name="Horton D.L."/>
            <person name="Alikhan N.F."/>
            <person name="Baker D."/>
            <person name="Gharbi K."/>
            <person name="Hall N."/>
            <person name="Watson M."/>
            <person name="Adriaenssens E.M."/>
            <person name="Foster-Nyarko E."/>
            <person name="Jarju S."/>
            <person name="Secka A."/>
            <person name="Antonio M."/>
            <person name="Oren A."/>
            <person name="Chaudhuri R.R."/>
            <person name="La Ragione R."/>
            <person name="Hildebrand F."/>
            <person name="Pallen M.J."/>
        </authorList>
    </citation>
    <scope>NUCLEOTIDE SEQUENCE</scope>
    <source>
        <strain evidence="1">G3-8215</strain>
    </source>
</reference>
<accession>A0A940DSZ0</accession>
<dbReference type="PROSITE" id="PS51257">
    <property type="entry name" value="PROKAR_LIPOPROTEIN"/>
    <property type="match status" value="1"/>
</dbReference>
<evidence type="ECO:0000313" key="2">
    <source>
        <dbReference type="Proteomes" id="UP000725002"/>
    </source>
</evidence>
<dbReference type="AlphaFoldDB" id="A0A940DSZ0"/>
<gene>
    <name evidence="1" type="ORF">IAB75_09435</name>
</gene>
<comment type="caution">
    <text evidence="1">The sequence shown here is derived from an EMBL/GenBank/DDBJ whole genome shotgun (WGS) entry which is preliminary data.</text>
</comment>
<organism evidence="1 2">
    <name type="scientific">Candidatus Cryptobacteroides avicola</name>
    <dbReference type="NCBI Taxonomy" id="2840757"/>
    <lineage>
        <taxon>Bacteria</taxon>
        <taxon>Pseudomonadati</taxon>
        <taxon>Bacteroidota</taxon>
        <taxon>Bacteroidia</taxon>
        <taxon>Bacteroidales</taxon>
        <taxon>Candidatus Cryptobacteroides</taxon>
    </lineage>
</organism>
<evidence type="ECO:0000313" key="1">
    <source>
        <dbReference type="EMBL" id="MBO8484318.1"/>
    </source>
</evidence>
<protein>
    <submittedName>
        <fullName evidence="1">Fimbrillin family protein</fullName>
    </submittedName>
</protein>
<reference evidence="1" key="1">
    <citation type="submission" date="2020-10" db="EMBL/GenBank/DDBJ databases">
        <authorList>
            <person name="Gilroy R."/>
        </authorList>
    </citation>
    <scope>NUCLEOTIDE SEQUENCE</scope>
    <source>
        <strain evidence="1">G3-8215</strain>
    </source>
</reference>
<proteinExistence type="predicted"/>